<name>A0A543JNI6_9PSEU</name>
<dbReference type="RefSeq" id="WP_141982536.1">
    <property type="nucleotide sequence ID" value="NZ_VFPP01000001.1"/>
</dbReference>
<organism evidence="3 4">
    <name type="scientific">Saccharothrix saharensis</name>
    <dbReference type="NCBI Taxonomy" id="571190"/>
    <lineage>
        <taxon>Bacteria</taxon>
        <taxon>Bacillati</taxon>
        <taxon>Actinomycetota</taxon>
        <taxon>Actinomycetes</taxon>
        <taxon>Pseudonocardiales</taxon>
        <taxon>Pseudonocardiaceae</taxon>
        <taxon>Saccharothrix</taxon>
    </lineage>
</organism>
<dbReference type="OrthoDB" id="5178145at2"/>
<evidence type="ECO:0000256" key="1">
    <source>
        <dbReference type="SAM" id="Coils"/>
    </source>
</evidence>
<dbReference type="Proteomes" id="UP000316628">
    <property type="component" value="Unassembled WGS sequence"/>
</dbReference>
<dbReference type="AlphaFoldDB" id="A0A543JNI6"/>
<protein>
    <recommendedName>
        <fullName evidence="5">DivIVA protein</fullName>
    </recommendedName>
</protein>
<proteinExistence type="predicted"/>
<comment type="caution">
    <text evidence="3">The sequence shown here is derived from an EMBL/GenBank/DDBJ whole genome shotgun (WGS) entry which is preliminary data.</text>
</comment>
<evidence type="ECO:0000256" key="2">
    <source>
        <dbReference type="SAM" id="MobiDB-lite"/>
    </source>
</evidence>
<feature type="region of interest" description="Disordered" evidence="2">
    <location>
        <begin position="269"/>
        <end position="288"/>
    </location>
</feature>
<evidence type="ECO:0000313" key="4">
    <source>
        <dbReference type="Proteomes" id="UP000316628"/>
    </source>
</evidence>
<keyword evidence="4" id="KW-1185">Reference proteome</keyword>
<sequence length="288" mass="32460">MVVAVDGDLVPLRADFDVVWRGYDRAQVRHYVEGVEGELRVLAVDRDAAEARADDLARQLETARAEIRVLREHIDRISRTPIDPAALTERLRRMAELAHEEADEVAERARAVAEAHWATAERAAARVRERSDRLVAELDAQRRQAEAEHRALMREAGEKVLTAAREAEQRRHELDERAAVLRDRVRVDFELAMAARRAESLEAVAAEEAAARARADRLVRDAEEHARRIVVEAQRRVDDLRARRDRIAAGLRGARELLAEANPLLHAPLDEIPAQRTSPAVEDTAETV</sequence>
<evidence type="ECO:0008006" key="5">
    <source>
        <dbReference type="Google" id="ProtNLM"/>
    </source>
</evidence>
<dbReference type="EMBL" id="VFPP01000001">
    <property type="protein sequence ID" value="TQM84335.1"/>
    <property type="molecule type" value="Genomic_DNA"/>
</dbReference>
<reference evidence="3 4" key="1">
    <citation type="submission" date="2019-06" db="EMBL/GenBank/DDBJ databases">
        <title>Sequencing the genomes of 1000 actinobacteria strains.</title>
        <authorList>
            <person name="Klenk H.-P."/>
        </authorList>
    </citation>
    <scope>NUCLEOTIDE SEQUENCE [LARGE SCALE GENOMIC DNA]</scope>
    <source>
        <strain evidence="3 4">DSM 45456</strain>
    </source>
</reference>
<accession>A0A543JNI6</accession>
<evidence type="ECO:0000313" key="3">
    <source>
        <dbReference type="EMBL" id="TQM84335.1"/>
    </source>
</evidence>
<feature type="coiled-coil region" evidence="1">
    <location>
        <begin position="39"/>
        <end position="80"/>
    </location>
</feature>
<feature type="coiled-coil region" evidence="1">
    <location>
        <begin position="124"/>
        <end position="184"/>
    </location>
</feature>
<gene>
    <name evidence="3" type="ORF">FHX81_6779</name>
</gene>
<keyword evidence="1" id="KW-0175">Coiled coil</keyword>